<name>A0ABV9C808_9GAMM</name>
<dbReference type="SUPFAM" id="SSF81273">
    <property type="entry name" value="H-NS histone-like proteins"/>
    <property type="match status" value="1"/>
</dbReference>
<accession>A0ABV9C808</accession>
<protein>
    <submittedName>
        <fullName evidence="7">H-NS histone family protein</fullName>
    </submittedName>
</protein>
<dbReference type="RefSeq" id="WP_266148100.1">
    <property type="nucleotide sequence ID" value="NZ_CP064028.1"/>
</dbReference>
<keyword evidence="3" id="KW-0963">Cytoplasm</keyword>
<evidence type="ECO:0000256" key="5">
    <source>
        <dbReference type="SAM" id="MobiDB-lite"/>
    </source>
</evidence>
<evidence type="ECO:0000256" key="2">
    <source>
        <dbReference type="ARBA" id="ARBA00010610"/>
    </source>
</evidence>
<keyword evidence="4" id="KW-0238">DNA-binding</keyword>
<feature type="domain" description="DNA-binding protein H-NS-like C-terminal" evidence="6">
    <location>
        <begin position="60"/>
        <end position="107"/>
    </location>
</feature>
<gene>
    <name evidence="7" type="ORF">ACFO5W_18085</name>
</gene>
<dbReference type="InterPro" id="IPR027444">
    <property type="entry name" value="H-NS_C_dom"/>
</dbReference>
<evidence type="ECO:0000256" key="3">
    <source>
        <dbReference type="ARBA" id="ARBA00022490"/>
    </source>
</evidence>
<evidence type="ECO:0000256" key="1">
    <source>
        <dbReference type="ARBA" id="ARBA00004453"/>
    </source>
</evidence>
<dbReference type="PANTHER" id="PTHR38097">
    <property type="match status" value="1"/>
</dbReference>
<dbReference type="Gene3D" id="4.10.430.10">
    <property type="entry name" value="Histone-like protein H-NS, C-terminal domain"/>
    <property type="match status" value="1"/>
</dbReference>
<sequence>MAVDIKNLNHNQLNELISKAQLRQNELRKEKVAKLREKIHALIKAEGYAFEDIFGTGRAKTRRSGGTVAPKYRNPADPEQTWSGRGKRPRWFNDALKAGKKEKDLAI</sequence>
<feature type="region of interest" description="Disordered" evidence="5">
    <location>
        <begin position="59"/>
        <end position="90"/>
    </location>
</feature>
<evidence type="ECO:0000313" key="8">
    <source>
        <dbReference type="Proteomes" id="UP001595961"/>
    </source>
</evidence>
<keyword evidence="8" id="KW-1185">Reference proteome</keyword>
<dbReference type="EMBL" id="JBHSGA010000020">
    <property type="protein sequence ID" value="MFC4528559.1"/>
    <property type="molecule type" value="Genomic_DNA"/>
</dbReference>
<evidence type="ECO:0000259" key="6">
    <source>
        <dbReference type="SMART" id="SM00528"/>
    </source>
</evidence>
<dbReference type="Pfam" id="PF00816">
    <property type="entry name" value="Histone_HNS"/>
    <property type="match status" value="1"/>
</dbReference>
<comment type="subcellular location">
    <subcellularLocation>
        <location evidence="1">Cytoplasm</location>
        <location evidence="1">Nucleoid</location>
    </subcellularLocation>
</comment>
<comment type="caution">
    <text evidence="7">The sequence shown here is derived from an EMBL/GenBank/DDBJ whole genome shotgun (WGS) entry which is preliminary data.</text>
</comment>
<dbReference type="InterPro" id="IPR037150">
    <property type="entry name" value="H-NS_C_dom_sf"/>
</dbReference>
<reference evidence="8" key="1">
    <citation type="journal article" date="2019" name="Int. J. Syst. Evol. Microbiol.">
        <title>The Global Catalogue of Microorganisms (GCM) 10K type strain sequencing project: providing services to taxonomists for standard genome sequencing and annotation.</title>
        <authorList>
            <consortium name="The Broad Institute Genomics Platform"/>
            <consortium name="The Broad Institute Genome Sequencing Center for Infectious Disease"/>
            <person name="Wu L."/>
            <person name="Ma J."/>
        </authorList>
    </citation>
    <scope>NUCLEOTIDE SEQUENCE [LARGE SCALE GENOMIC DNA]</scope>
    <source>
        <strain evidence="8">CCM 4481</strain>
    </source>
</reference>
<evidence type="ECO:0000313" key="7">
    <source>
        <dbReference type="EMBL" id="MFC4528559.1"/>
    </source>
</evidence>
<dbReference type="SMART" id="SM00528">
    <property type="entry name" value="HNS"/>
    <property type="match status" value="1"/>
</dbReference>
<comment type="similarity">
    <text evidence="2">Belongs to the histone-like protein H-NS family.</text>
</comment>
<organism evidence="7 8">
    <name type="scientific">Dyella halodurans</name>
    <dbReference type="NCBI Taxonomy" id="1920171"/>
    <lineage>
        <taxon>Bacteria</taxon>
        <taxon>Pseudomonadati</taxon>
        <taxon>Pseudomonadota</taxon>
        <taxon>Gammaproteobacteria</taxon>
        <taxon>Lysobacterales</taxon>
        <taxon>Rhodanobacteraceae</taxon>
        <taxon>Dyella</taxon>
    </lineage>
</organism>
<proteinExistence type="inferred from homology"/>
<evidence type="ECO:0000256" key="4">
    <source>
        <dbReference type="ARBA" id="ARBA00023125"/>
    </source>
</evidence>
<dbReference type="PANTHER" id="PTHR38097:SF2">
    <property type="entry name" value="DNA-BINDING PROTEIN STPA"/>
    <property type="match status" value="1"/>
</dbReference>
<dbReference type="Proteomes" id="UP001595961">
    <property type="component" value="Unassembled WGS sequence"/>
</dbReference>